<sequence>MVNVFPEELQQDVNCMGAQFSYKQGAFNQGSFSQDECKAILTSHKRKADWEPIDFENNEKGYEEMMDVNDVNKKGSSEDEIELADEEEDPEEDIVEPEKEERIELTDEEEDPEEDVIEPEKKEGVELTKEEEEFVDRPQKTKHPPKVEDPGCLTISCVLNECDVGEAMIDSGASINMLPKHFLTKFRGLVLKPSNVIVTIADGSMAKSIGMVEDVIVRVEKLEFLVDFIVMDVDNDEEIPEEVRMIRRVGHKKPEREAASEDRTSEECKVVVTKSKRKAEEEAIEIESNEEEDEEMSENVESESSEGDEEEERLEKNVESEERESHYEPFREIFNEVTVVPLT</sequence>
<organism evidence="2 3">
    <name type="scientific">Vigna radiata var. radiata</name>
    <name type="common">Mung bean</name>
    <name type="synonym">Phaseolus aureus</name>
    <dbReference type="NCBI Taxonomy" id="3916"/>
    <lineage>
        <taxon>Eukaryota</taxon>
        <taxon>Viridiplantae</taxon>
        <taxon>Streptophyta</taxon>
        <taxon>Embryophyta</taxon>
        <taxon>Tracheophyta</taxon>
        <taxon>Spermatophyta</taxon>
        <taxon>Magnoliopsida</taxon>
        <taxon>eudicotyledons</taxon>
        <taxon>Gunneridae</taxon>
        <taxon>Pentapetalae</taxon>
        <taxon>rosids</taxon>
        <taxon>fabids</taxon>
        <taxon>Fabales</taxon>
        <taxon>Fabaceae</taxon>
        <taxon>Papilionoideae</taxon>
        <taxon>50 kb inversion clade</taxon>
        <taxon>NPAAA clade</taxon>
        <taxon>indigoferoid/millettioid clade</taxon>
        <taxon>Phaseoleae</taxon>
        <taxon>Vigna</taxon>
    </lineage>
</organism>
<dbReference type="Gene3D" id="2.40.70.10">
    <property type="entry name" value="Acid Proteases"/>
    <property type="match status" value="1"/>
</dbReference>
<feature type="compositionally biased region" description="Basic and acidic residues" evidence="1">
    <location>
        <begin position="118"/>
        <end position="128"/>
    </location>
</feature>
<dbReference type="RefSeq" id="XP_014521994.1">
    <property type="nucleotide sequence ID" value="XM_014666508.1"/>
</dbReference>
<dbReference type="CDD" id="cd00303">
    <property type="entry name" value="retropepsin_like"/>
    <property type="match status" value="1"/>
</dbReference>
<evidence type="ECO:0000256" key="1">
    <source>
        <dbReference type="SAM" id="MobiDB-lite"/>
    </source>
</evidence>
<dbReference type="PANTHER" id="PTHR33067:SF9">
    <property type="entry name" value="RNA-DIRECTED DNA POLYMERASE"/>
    <property type="match status" value="1"/>
</dbReference>
<evidence type="ECO:0000313" key="3">
    <source>
        <dbReference type="RefSeq" id="XP_014521994.1"/>
    </source>
</evidence>
<accession>A0A1S3VVB4</accession>
<feature type="compositionally biased region" description="Acidic residues" evidence="1">
    <location>
        <begin position="78"/>
        <end position="95"/>
    </location>
</feature>
<feature type="compositionally biased region" description="Acidic residues" evidence="1">
    <location>
        <begin position="282"/>
        <end position="312"/>
    </location>
</feature>
<dbReference type="GeneID" id="106778539"/>
<dbReference type="PANTHER" id="PTHR33067">
    <property type="entry name" value="RNA-DIRECTED DNA POLYMERASE-RELATED"/>
    <property type="match status" value="1"/>
</dbReference>
<dbReference type="KEGG" id="vra:106778539"/>
<dbReference type="AlphaFoldDB" id="A0A1S3VVB4"/>
<feature type="region of interest" description="Disordered" evidence="1">
    <location>
        <begin position="274"/>
        <end position="331"/>
    </location>
</feature>
<dbReference type="InterPro" id="IPR021109">
    <property type="entry name" value="Peptidase_aspartic_dom_sf"/>
</dbReference>
<gene>
    <name evidence="3" type="primary">LOC106778539</name>
</gene>
<feature type="region of interest" description="Disordered" evidence="1">
    <location>
        <begin position="73"/>
        <end position="146"/>
    </location>
</feature>
<protein>
    <submittedName>
        <fullName evidence="3">Glutamic acid-rich protein-like</fullName>
    </submittedName>
</protein>
<feature type="compositionally biased region" description="Basic and acidic residues" evidence="1">
    <location>
        <begin position="96"/>
        <end position="105"/>
    </location>
</feature>
<keyword evidence="2" id="KW-1185">Reference proteome</keyword>
<dbReference type="Proteomes" id="UP000087766">
    <property type="component" value="Unplaced"/>
</dbReference>
<reference evidence="3" key="1">
    <citation type="submission" date="2025-08" db="UniProtKB">
        <authorList>
            <consortium name="RefSeq"/>
        </authorList>
    </citation>
    <scope>IDENTIFICATION</scope>
    <source>
        <tissue evidence="3">Leaf</tissue>
    </source>
</reference>
<proteinExistence type="predicted"/>
<name>A0A1S3VVB4_VIGRR</name>
<evidence type="ECO:0000313" key="2">
    <source>
        <dbReference type="Proteomes" id="UP000087766"/>
    </source>
</evidence>
<feature type="compositionally biased region" description="Basic and acidic residues" evidence="1">
    <location>
        <begin position="135"/>
        <end position="146"/>
    </location>
</feature>
<feature type="compositionally biased region" description="Acidic residues" evidence="1">
    <location>
        <begin position="106"/>
        <end position="117"/>
    </location>
</feature>
<feature type="compositionally biased region" description="Basic and acidic residues" evidence="1">
    <location>
        <begin position="313"/>
        <end position="331"/>
    </location>
</feature>
<dbReference type="OrthoDB" id="841640at2759"/>